<feature type="non-terminal residue" evidence="1">
    <location>
        <position position="1"/>
    </location>
</feature>
<protein>
    <submittedName>
        <fullName evidence="1">Uncharacterized protein</fullName>
    </submittedName>
</protein>
<dbReference type="PANTHER" id="PTHR47018">
    <property type="entry name" value="CXC DOMAIN-CONTAINING PROTEIN-RELATED"/>
    <property type="match status" value="1"/>
</dbReference>
<gene>
    <name evidence="1" type="ORF">OCBIM_22023145mg</name>
</gene>
<sequence>PNLKPEYDWLQSVALTEVYDNNIKVTWSAHNAQQVEDLQFDMDMSAIMPLLSIIKHAMDKVKDFEMAALRVAGSLPNGSGWTTAIQEAGIATSVTAESFLSAASVTKTRRVHQVTTCSLYQLKKGAYEARDESRSFNDWCAKREAQEPQILYWNMMLRLEVIILGYIRSIRVGDFTGYLVSLNASIPYVFANDSTHYTTNTLLQETFLEDVQSLCKTVEEFRNPFLDETSSELLTFDSKADAVDVLKNYIPEGTKQFECFISNLEYVWHTLKQNNFKIFDRLRTKTAKKQENECCETRLNIFANLFISCQTRQVDLEEYFSSNGNLYHGIKSELIAYLENQVEMSAYDPEIDAMCIDEAHLAHAIRPKHLTFKDCAEHDFVGKVNKYAERLAFATAMSSCVSNKEDEVKHLMEDMTDCSHEEDDTRVFVHVMNAVKHSYITRATILANDIDIVVVAVAAFPVLKRSGLDHLWVAYGVVTGCDTVSAFKGRGKKETANTFRQLSAPCAIITDQTGATERFGVLLQDGPSSQLSVNKARRIMFAEKNRDYDAIPPTRGALIQHVQRATYQVRHIWSQALQTKPALPSLITWGWRNNDDGTFTIHWTELRVIAEQCQVLKKCQCKTV</sequence>
<accession>A0A0L8H3I8</accession>
<dbReference type="EMBL" id="KQ419358">
    <property type="protein sequence ID" value="KOF83848.1"/>
    <property type="molecule type" value="Genomic_DNA"/>
</dbReference>
<dbReference type="PANTHER" id="PTHR47018:SF1">
    <property type="entry name" value="TESMIN_TSO1-LIKE CXC DOMAIN-CONTAINING PROTEIN"/>
    <property type="match status" value="1"/>
</dbReference>
<evidence type="ECO:0000313" key="1">
    <source>
        <dbReference type="EMBL" id="KOF83848.1"/>
    </source>
</evidence>
<dbReference type="AlphaFoldDB" id="A0A0L8H3I8"/>
<reference evidence="1" key="1">
    <citation type="submission" date="2015-07" db="EMBL/GenBank/DDBJ databases">
        <title>MeaNS - Measles Nucleotide Surveillance Program.</title>
        <authorList>
            <person name="Tran T."/>
            <person name="Druce J."/>
        </authorList>
    </citation>
    <scope>NUCLEOTIDE SEQUENCE</scope>
    <source>
        <strain evidence="1">UCB-OBI-ISO-001</strain>
        <tissue evidence="1">Gonad</tissue>
    </source>
</reference>
<name>A0A0L8H3I8_OCTBM</name>
<organism evidence="1">
    <name type="scientific">Octopus bimaculoides</name>
    <name type="common">California two-spotted octopus</name>
    <dbReference type="NCBI Taxonomy" id="37653"/>
    <lineage>
        <taxon>Eukaryota</taxon>
        <taxon>Metazoa</taxon>
        <taxon>Spiralia</taxon>
        <taxon>Lophotrochozoa</taxon>
        <taxon>Mollusca</taxon>
        <taxon>Cephalopoda</taxon>
        <taxon>Coleoidea</taxon>
        <taxon>Octopodiformes</taxon>
        <taxon>Octopoda</taxon>
        <taxon>Incirrata</taxon>
        <taxon>Octopodidae</taxon>
        <taxon>Octopus</taxon>
    </lineage>
</organism>
<proteinExistence type="predicted"/>